<feature type="transmembrane region" description="Helical" evidence="1">
    <location>
        <begin position="235"/>
        <end position="256"/>
    </location>
</feature>
<reference evidence="2 3" key="1">
    <citation type="submission" date="2023-06" db="EMBL/GenBank/DDBJ databases">
        <title>Antibody response to the Sneathia vaginalis cytopathogenic toxin A during pregnancy.</title>
        <authorList>
            <person name="Mccoy Z.T."/>
            <person name="Serrano M.G."/>
            <person name="Spaine K."/>
            <person name="Edwards D.J."/>
            <person name="Buck G.A."/>
            <person name="Jefferson K."/>
        </authorList>
    </citation>
    <scope>NUCLEOTIDE SEQUENCE [LARGE SCALE GENOMIC DNA]</scope>
    <source>
        <strain evidence="2 3">CCUG 42621</strain>
    </source>
</reference>
<feature type="transmembrane region" description="Helical" evidence="1">
    <location>
        <begin position="20"/>
        <end position="43"/>
    </location>
</feature>
<organism evidence="2 3">
    <name type="scientific">Sneathia sanguinegens</name>
    <dbReference type="NCBI Taxonomy" id="40543"/>
    <lineage>
        <taxon>Bacteria</taxon>
        <taxon>Fusobacteriati</taxon>
        <taxon>Fusobacteriota</taxon>
        <taxon>Fusobacteriia</taxon>
        <taxon>Fusobacteriales</taxon>
        <taxon>Leptotrichiaceae</taxon>
        <taxon>Sneathia</taxon>
    </lineage>
</organism>
<sequence>MNIMKIYMRSIWKLNLVYKWYFIISLFVDFFNIFSMLFIWYIVYKYNQNTSINGFNFNSILLYTIFSTINSKFYDSEAEYTIAGEIDSGQIINNFIRPISYFKRLIAESLGDFSFELLFYIFPILIIFISYTFYYNLNFNITYISILFYIITLIFSIIINFLLSFLTGLMAFYVNYIWGFMTFKSTLLTLITGQLFPLIFLPKILVDILKFTPFYYMNFAPISILLNQIKNNEIYKIILIQFCWCILLSLIVYFVWSSAKKYLSINGG</sequence>
<evidence type="ECO:0000256" key="1">
    <source>
        <dbReference type="SAM" id="Phobius"/>
    </source>
</evidence>
<evidence type="ECO:0000313" key="3">
    <source>
        <dbReference type="Proteomes" id="UP001225134"/>
    </source>
</evidence>
<keyword evidence="1" id="KW-0812">Transmembrane</keyword>
<gene>
    <name evidence="2" type="ORF">QQA45_02930</name>
</gene>
<dbReference type="EMBL" id="JASSPP010000003">
    <property type="protein sequence ID" value="MDK9580469.1"/>
    <property type="molecule type" value="Genomic_DNA"/>
</dbReference>
<feature type="transmembrane region" description="Helical" evidence="1">
    <location>
        <begin position="146"/>
        <end position="170"/>
    </location>
</feature>
<evidence type="ECO:0000313" key="2">
    <source>
        <dbReference type="EMBL" id="MDK9580469.1"/>
    </source>
</evidence>
<name>A0ABT7HIX0_9FUSO</name>
<feature type="transmembrane region" description="Helical" evidence="1">
    <location>
        <begin position="176"/>
        <end position="201"/>
    </location>
</feature>
<keyword evidence="1" id="KW-0472">Membrane</keyword>
<protein>
    <submittedName>
        <fullName evidence="2">ABC-2 family transporter protein</fullName>
    </submittedName>
</protein>
<dbReference type="InterPro" id="IPR010390">
    <property type="entry name" value="ABC-2_transporter-like"/>
</dbReference>
<dbReference type="Proteomes" id="UP001225134">
    <property type="component" value="Unassembled WGS sequence"/>
</dbReference>
<dbReference type="Pfam" id="PF06182">
    <property type="entry name" value="ABC2_membrane_6"/>
    <property type="match status" value="1"/>
</dbReference>
<proteinExistence type="predicted"/>
<dbReference type="RefSeq" id="WP_285152796.1">
    <property type="nucleotide sequence ID" value="NZ_JASSPP010000003.1"/>
</dbReference>
<dbReference type="PANTHER" id="PTHR36832:SF1">
    <property type="entry name" value="SLR1174 PROTEIN"/>
    <property type="match status" value="1"/>
</dbReference>
<keyword evidence="1" id="KW-1133">Transmembrane helix</keyword>
<comment type="caution">
    <text evidence="2">The sequence shown here is derived from an EMBL/GenBank/DDBJ whole genome shotgun (WGS) entry which is preliminary data.</text>
</comment>
<accession>A0ABT7HIX0</accession>
<dbReference type="PANTHER" id="PTHR36832">
    <property type="entry name" value="SLR1174 PROTEIN-RELATED"/>
    <property type="match status" value="1"/>
</dbReference>
<feature type="transmembrane region" description="Helical" evidence="1">
    <location>
        <begin position="117"/>
        <end position="134"/>
    </location>
</feature>
<keyword evidence="3" id="KW-1185">Reference proteome</keyword>